<dbReference type="SUPFAM" id="SSF51430">
    <property type="entry name" value="NAD(P)-linked oxidoreductase"/>
    <property type="match status" value="1"/>
</dbReference>
<keyword evidence="2" id="KW-0521">NADP</keyword>
<dbReference type="PANTHER" id="PTHR43827">
    <property type="entry name" value="2,5-DIKETO-D-GLUCONIC ACID REDUCTASE"/>
    <property type="match status" value="1"/>
</dbReference>
<feature type="domain" description="NADP-dependent oxidoreductase" evidence="7">
    <location>
        <begin position="14"/>
        <end position="265"/>
    </location>
</feature>
<dbReference type="InterPro" id="IPR018170">
    <property type="entry name" value="Aldo/ket_reductase_CS"/>
</dbReference>
<dbReference type="InterPro" id="IPR023210">
    <property type="entry name" value="NADP_OxRdtase_dom"/>
</dbReference>
<comment type="similarity">
    <text evidence="1">Belongs to the aldo/keto reductase family.</text>
</comment>
<dbReference type="GO" id="GO:0016616">
    <property type="term" value="F:oxidoreductase activity, acting on the CH-OH group of donors, NAD or NADP as acceptor"/>
    <property type="evidence" value="ECO:0007669"/>
    <property type="project" value="UniProtKB-ARBA"/>
</dbReference>
<dbReference type="PANTHER" id="PTHR43827:SF3">
    <property type="entry name" value="NADP-DEPENDENT OXIDOREDUCTASE DOMAIN-CONTAINING PROTEIN"/>
    <property type="match status" value="1"/>
</dbReference>
<dbReference type="CDD" id="cd19071">
    <property type="entry name" value="AKR_AKR1-5-like"/>
    <property type="match status" value="1"/>
</dbReference>
<dbReference type="AlphaFoldDB" id="A0A1G7PJX3"/>
<dbReference type="PROSITE" id="PS00798">
    <property type="entry name" value="ALDOKETO_REDUCTASE_1"/>
    <property type="match status" value="1"/>
</dbReference>
<reference evidence="8 9" key="1">
    <citation type="submission" date="2016-10" db="EMBL/GenBank/DDBJ databases">
        <authorList>
            <person name="de Groot N.N."/>
        </authorList>
    </citation>
    <scope>NUCLEOTIDE SEQUENCE [LARGE SCALE GENOMIC DNA]</scope>
    <source>
        <strain evidence="8 9">ATCC BAA-466</strain>
    </source>
</reference>
<evidence type="ECO:0000256" key="3">
    <source>
        <dbReference type="ARBA" id="ARBA00023002"/>
    </source>
</evidence>
<feature type="active site" description="Proton donor" evidence="4">
    <location>
        <position position="49"/>
    </location>
</feature>
<protein>
    <submittedName>
        <fullName evidence="8">Aldo/keto reductase</fullName>
    </submittedName>
</protein>
<evidence type="ECO:0000256" key="5">
    <source>
        <dbReference type="PIRSR" id="PIRSR000097-2"/>
    </source>
</evidence>
<dbReference type="Proteomes" id="UP000199708">
    <property type="component" value="Unassembled WGS sequence"/>
</dbReference>
<dbReference type="Pfam" id="PF00248">
    <property type="entry name" value="Aldo_ket_red"/>
    <property type="match status" value="1"/>
</dbReference>
<feature type="binding site" evidence="5">
    <location>
        <position position="107"/>
    </location>
    <ligand>
        <name>substrate</name>
    </ligand>
</feature>
<feature type="site" description="Lowers pKa of active site Tyr" evidence="6">
    <location>
        <position position="74"/>
    </location>
</feature>
<evidence type="ECO:0000256" key="2">
    <source>
        <dbReference type="ARBA" id="ARBA00022857"/>
    </source>
</evidence>
<evidence type="ECO:0000256" key="1">
    <source>
        <dbReference type="ARBA" id="ARBA00007905"/>
    </source>
</evidence>
<proteinExistence type="inferred from homology"/>
<keyword evidence="3" id="KW-0560">Oxidoreductase</keyword>
<dbReference type="PROSITE" id="PS00062">
    <property type="entry name" value="ALDOKETO_REDUCTASE_2"/>
    <property type="match status" value="1"/>
</dbReference>
<evidence type="ECO:0000256" key="6">
    <source>
        <dbReference type="PIRSR" id="PIRSR000097-3"/>
    </source>
</evidence>
<dbReference type="FunFam" id="3.20.20.100:FF:000015">
    <property type="entry name" value="Oxidoreductase, aldo/keto reductase family"/>
    <property type="match status" value="1"/>
</dbReference>
<name>A0A1G7PJX3_9LACT</name>
<dbReference type="STRING" id="120956.SAMN05421791_101278"/>
<evidence type="ECO:0000313" key="9">
    <source>
        <dbReference type="Proteomes" id="UP000199708"/>
    </source>
</evidence>
<accession>A0A1G7PJX3</accession>
<sequence length="280" mass="31754">MEHYQLANGIKIPKIGFGTWKLEEGDQAYQSVLKALEVGYRHIDTAQVYGNEVSVGKAIKDSKVPRDEIFLTTKIWNDKHSYSLAKESVEESLTKLQVDYLDLLLIHWPNPIDLRKDKAWMEANREVWQLMEELYQAGKVKAIGVSNFMINHLEALLPHVKIKPMVNQILLAPGTTQPDLVNFCRQHDILLEAYSPLGSGSLFEQDAGQEMAAKYQKSLAQVALRWSLDKGFLPLPKSKTPANITANLEIFDFTLEPEDIDQLDHLPGVKTQNNPDEVDF</sequence>
<dbReference type="OrthoDB" id="9804790at2"/>
<dbReference type="PRINTS" id="PR00069">
    <property type="entry name" value="ALDKETRDTASE"/>
</dbReference>
<evidence type="ECO:0000259" key="7">
    <source>
        <dbReference type="Pfam" id="PF00248"/>
    </source>
</evidence>
<dbReference type="PIRSF" id="PIRSF000097">
    <property type="entry name" value="AKR"/>
    <property type="match status" value="1"/>
</dbReference>
<dbReference type="InterPro" id="IPR036812">
    <property type="entry name" value="NAD(P)_OxRdtase_dom_sf"/>
</dbReference>
<organism evidence="8 9">
    <name type="scientific">Facklamia miroungae</name>
    <dbReference type="NCBI Taxonomy" id="120956"/>
    <lineage>
        <taxon>Bacteria</taxon>
        <taxon>Bacillati</taxon>
        <taxon>Bacillota</taxon>
        <taxon>Bacilli</taxon>
        <taxon>Lactobacillales</taxon>
        <taxon>Aerococcaceae</taxon>
        <taxon>Facklamia</taxon>
    </lineage>
</organism>
<dbReference type="RefSeq" id="WP_090288979.1">
    <property type="nucleotide sequence ID" value="NZ_FNCK01000001.1"/>
</dbReference>
<dbReference type="InterPro" id="IPR020471">
    <property type="entry name" value="AKR"/>
</dbReference>
<keyword evidence="9" id="KW-1185">Reference proteome</keyword>
<gene>
    <name evidence="8" type="ORF">SAMN05421791_101278</name>
</gene>
<dbReference type="EMBL" id="FNCK01000001">
    <property type="protein sequence ID" value="SDF86424.1"/>
    <property type="molecule type" value="Genomic_DNA"/>
</dbReference>
<dbReference type="Gene3D" id="3.20.20.100">
    <property type="entry name" value="NADP-dependent oxidoreductase domain"/>
    <property type="match status" value="1"/>
</dbReference>
<evidence type="ECO:0000313" key="8">
    <source>
        <dbReference type="EMBL" id="SDF86424.1"/>
    </source>
</evidence>
<evidence type="ECO:0000256" key="4">
    <source>
        <dbReference type="PIRSR" id="PIRSR000097-1"/>
    </source>
</evidence>